<feature type="transmembrane region" description="Helical" evidence="8">
    <location>
        <begin position="163"/>
        <end position="183"/>
    </location>
</feature>
<keyword evidence="7 8" id="KW-0472">Membrane</keyword>
<evidence type="ECO:0000256" key="5">
    <source>
        <dbReference type="ARBA" id="ARBA00022692"/>
    </source>
</evidence>
<keyword evidence="2" id="KW-1003">Cell membrane</keyword>
<keyword evidence="6 8" id="KW-1133">Transmembrane helix</keyword>
<dbReference type="AlphaFoldDB" id="A0A6J6Q602"/>
<evidence type="ECO:0000256" key="8">
    <source>
        <dbReference type="SAM" id="Phobius"/>
    </source>
</evidence>
<evidence type="ECO:0000256" key="1">
    <source>
        <dbReference type="ARBA" id="ARBA00004651"/>
    </source>
</evidence>
<feature type="transmembrane region" description="Helical" evidence="8">
    <location>
        <begin position="435"/>
        <end position="454"/>
    </location>
</feature>
<gene>
    <name evidence="10" type="ORF">UFOPK2399_01698</name>
</gene>
<evidence type="ECO:0000259" key="9">
    <source>
        <dbReference type="Pfam" id="PF13231"/>
    </source>
</evidence>
<keyword evidence="4" id="KW-0808">Transferase</keyword>
<sequence>MVVLAAPYGVGASVVVALRRSSTTLLDHLRAYAIGYALLELVAFALGWSGQFSRVGLSVIALGSAALALLHALGWIRLSQLRITTPRRRHLPAVALILAVAYDALLASAPPTSGDAISYHLTAPKLWLSAGELFPIWWDWTTFQPFATEMQYAYAEALSGGRAAMIVGAGLCGFSALCVFGMARALAGRTVGLVAAAIWVFQGMFVWEATGAFVDALVGGFVALALWECVLFARSRATLDAATAGLGVGLAGSTKYLGLLFIPPVLVTLAVIARRARFSRSRMAVSIGCATLGAAVVAPWLIRTFHLTGNPVYPLVFGGRYWTHAAAATQASADARYGVPGWWRFPFFPVEFITHHARFEKGYSFGPALLVAPFALACRRRWVTLLAAGVLVYLVLWFGAMHQITRYLLPIMPVITLLAAMGLVRLTGDGTRRRIVIVAASLCLLPWLAISAVVSRQLLPGALGIETSPAFVQRLTGSYDAFHWLDTHLPAGGRVAVGSQGLYWLERPYVRLSIPLFGPAENPSQLTERLRSYDVRYVALVDGVIPPSLVFVQPELRQIAVLPFADVTSRALGHTTAKHLIVYAWCGARPTPCAD</sequence>
<protein>
    <submittedName>
        <fullName evidence="10">Unannotated protein</fullName>
    </submittedName>
</protein>
<dbReference type="GO" id="GO:0005886">
    <property type="term" value="C:plasma membrane"/>
    <property type="evidence" value="ECO:0007669"/>
    <property type="project" value="UniProtKB-SubCell"/>
</dbReference>
<feature type="transmembrane region" description="Helical" evidence="8">
    <location>
        <begin position="213"/>
        <end position="233"/>
    </location>
</feature>
<evidence type="ECO:0000256" key="7">
    <source>
        <dbReference type="ARBA" id="ARBA00023136"/>
    </source>
</evidence>
<dbReference type="EMBL" id="CAEZXP010000007">
    <property type="protein sequence ID" value="CAB4706459.1"/>
    <property type="molecule type" value="Genomic_DNA"/>
</dbReference>
<comment type="subcellular location">
    <subcellularLocation>
        <location evidence="1">Cell membrane</location>
        <topology evidence="1">Multi-pass membrane protein</topology>
    </subcellularLocation>
</comment>
<evidence type="ECO:0000256" key="4">
    <source>
        <dbReference type="ARBA" id="ARBA00022679"/>
    </source>
</evidence>
<dbReference type="GO" id="GO:0016763">
    <property type="term" value="F:pentosyltransferase activity"/>
    <property type="evidence" value="ECO:0007669"/>
    <property type="project" value="TreeGrafter"/>
</dbReference>
<reference evidence="10" key="1">
    <citation type="submission" date="2020-05" db="EMBL/GenBank/DDBJ databases">
        <authorList>
            <person name="Chiriac C."/>
            <person name="Salcher M."/>
            <person name="Ghai R."/>
            <person name="Kavagutti S V."/>
        </authorList>
    </citation>
    <scope>NUCLEOTIDE SEQUENCE</scope>
</reference>
<feature type="transmembrane region" description="Helical" evidence="8">
    <location>
        <begin position="382"/>
        <end position="401"/>
    </location>
</feature>
<accession>A0A6J6Q602</accession>
<evidence type="ECO:0000313" key="10">
    <source>
        <dbReference type="EMBL" id="CAB4706459.1"/>
    </source>
</evidence>
<evidence type="ECO:0000256" key="6">
    <source>
        <dbReference type="ARBA" id="ARBA00022989"/>
    </source>
</evidence>
<feature type="transmembrane region" description="Helical" evidence="8">
    <location>
        <begin position="254"/>
        <end position="272"/>
    </location>
</feature>
<feature type="transmembrane region" description="Helical" evidence="8">
    <location>
        <begin position="190"/>
        <end position="207"/>
    </location>
</feature>
<feature type="transmembrane region" description="Helical" evidence="8">
    <location>
        <begin position="90"/>
        <end position="109"/>
    </location>
</feature>
<dbReference type="Pfam" id="PF13231">
    <property type="entry name" value="PMT_2"/>
    <property type="match status" value="1"/>
</dbReference>
<feature type="transmembrane region" description="Helical" evidence="8">
    <location>
        <begin position="407"/>
        <end position="428"/>
    </location>
</feature>
<evidence type="ECO:0000256" key="2">
    <source>
        <dbReference type="ARBA" id="ARBA00022475"/>
    </source>
</evidence>
<dbReference type="PANTHER" id="PTHR33908">
    <property type="entry name" value="MANNOSYLTRANSFERASE YKCB-RELATED"/>
    <property type="match status" value="1"/>
</dbReference>
<feature type="transmembrane region" description="Helical" evidence="8">
    <location>
        <begin position="29"/>
        <end position="49"/>
    </location>
</feature>
<proteinExistence type="predicted"/>
<feature type="transmembrane region" description="Helical" evidence="8">
    <location>
        <begin position="55"/>
        <end position="78"/>
    </location>
</feature>
<feature type="domain" description="Glycosyltransferase RgtA/B/C/D-like" evidence="9">
    <location>
        <begin position="166"/>
        <end position="302"/>
    </location>
</feature>
<dbReference type="InterPro" id="IPR050297">
    <property type="entry name" value="LipidA_mod_glycosyltrf_83"/>
</dbReference>
<dbReference type="PANTHER" id="PTHR33908:SF11">
    <property type="entry name" value="MEMBRANE PROTEIN"/>
    <property type="match status" value="1"/>
</dbReference>
<dbReference type="GO" id="GO:0008610">
    <property type="term" value="P:lipid biosynthetic process"/>
    <property type="evidence" value="ECO:0007669"/>
    <property type="project" value="UniProtKB-ARBA"/>
</dbReference>
<evidence type="ECO:0000256" key="3">
    <source>
        <dbReference type="ARBA" id="ARBA00022676"/>
    </source>
</evidence>
<dbReference type="InterPro" id="IPR038731">
    <property type="entry name" value="RgtA/B/C-like"/>
</dbReference>
<organism evidence="10">
    <name type="scientific">freshwater metagenome</name>
    <dbReference type="NCBI Taxonomy" id="449393"/>
    <lineage>
        <taxon>unclassified sequences</taxon>
        <taxon>metagenomes</taxon>
        <taxon>ecological metagenomes</taxon>
    </lineage>
</organism>
<keyword evidence="3" id="KW-0328">Glycosyltransferase</keyword>
<name>A0A6J6Q602_9ZZZZ</name>
<feature type="transmembrane region" description="Helical" evidence="8">
    <location>
        <begin position="284"/>
        <end position="302"/>
    </location>
</feature>
<keyword evidence="5 8" id="KW-0812">Transmembrane</keyword>